<evidence type="ECO:0000313" key="10">
    <source>
        <dbReference type="Proteomes" id="UP000677668"/>
    </source>
</evidence>
<dbReference type="InterPro" id="IPR003717">
    <property type="entry name" value="RecO"/>
</dbReference>
<dbReference type="Proteomes" id="UP000677668">
    <property type="component" value="Chromosome 1"/>
</dbReference>
<dbReference type="InterPro" id="IPR012340">
    <property type="entry name" value="NA-bd_OB-fold"/>
</dbReference>
<dbReference type="Gene3D" id="1.20.1440.120">
    <property type="entry name" value="Recombination protein O, C-terminal domain"/>
    <property type="match status" value="1"/>
</dbReference>
<evidence type="ECO:0000256" key="3">
    <source>
        <dbReference type="ARBA" id="ARBA00022763"/>
    </source>
</evidence>
<dbReference type="InterPro" id="IPR042242">
    <property type="entry name" value="RecO_C"/>
</dbReference>
<dbReference type="SUPFAM" id="SSF50249">
    <property type="entry name" value="Nucleic acid-binding proteins"/>
    <property type="match status" value="1"/>
</dbReference>
<reference evidence="9 10" key="1">
    <citation type="submission" date="2021-03" db="EMBL/GenBank/DDBJ databases">
        <title>Genomic and phenotypic characterization of Chloracidobacterium isolates provides evidence for multiple species.</title>
        <authorList>
            <person name="Saini M.K."/>
            <person name="Costas A.M.G."/>
            <person name="Tank M."/>
            <person name="Bryant D.A."/>
        </authorList>
    </citation>
    <scope>NUCLEOTIDE SEQUENCE [LARGE SCALE GENOMIC DNA]</scope>
    <source>
        <strain evidence="9 10">N</strain>
    </source>
</reference>
<evidence type="ECO:0000313" key="9">
    <source>
        <dbReference type="EMBL" id="QUV94466.1"/>
    </source>
</evidence>
<evidence type="ECO:0000256" key="6">
    <source>
        <dbReference type="ARBA" id="ARBA00033409"/>
    </source>
</evidence>
<evidence type="ECO:0000256" key="4">
    <source>
        <dbReference type="ARBA" id="ARBA00023172"/>
    </source>
</evidence>
<sequence>MSAATTLHTSDAFVLRTYPYGEAHKVVVLFTRSGGLVRAVAYGAQSKRQKYGAALELFSEVSVVYRERQGQELVSLVACDVKRLHFAATSDPVLMAMLAYWAELTSELFPAHQANDPVYRLLAAACDLADRHAQTPRPETPDALMVYVETWLLRLAGFLPDWKHCARCGVDLLSTPAARLSADGTPGCTTCLAYGRDISLPARRAYAAIQRQSPGDFWHHAPAADTLAELAALNGQLVCLALERPPKSRAVWQQLRDGMASVT</sequence>
<keyword evidence="5 7" id="KW-0234">DNA repair</keyword>
<gene>
    <name evidence="7 9" type="primary">recO</name>
    <name evidence="9" type="ORF">J8C05_03190</name>
</gene>
<dbReference type="Pfam" id="PF11967">
    <property type="entry name" value="RecO_N"/>
    <property type="match status" value="1"/>
</dbReference>
<organism evidence="9 10">
    <name type="scientific">Chloracidobacterium sp. N</name>
    <dbReference type="NCBI Taxonomy" id="2821540"/>
    <lineage>
        <taxon>Bacteria</taxon>
        <taxon>Pseudomonadati</taxon>
        <taxon>Acidobacteriota</taxon>
        <taxon>Terriglobia</taxon>
        <taxon>Terriglobales</taxon>
        <taxon>Acidobacteriaceae</taxon>
        <taxon>Chloracidobacterium</taxon>
        <taxon>Chloracidobacterium aggregatum</taxon>
    </lineage>
</organism>
<keyword evidence="10" id="KW-1185">Reference proteome</keyword>
<protein>
    <recommendedName>
        <fullName evidence="2 7">DNA repair protein RecO</fullName>
    </recommendedName>
    <alternativeName>
        <fullName evidence="6 7">Recombination protein O</fullName>
    </alternativeName>
</protein>
<dbReference type="Pfam" id="PF02565">
    <property type="entry name" value="RecO_C"/>
    <property type="match status" value="1"/>
</dbReference>
<evidence type="ECO:0000256" key="7">
    <source>
        <dbReference type="HAMAP-Rule" id="MF_00201"/>
    </source>
</evidence>
<evidence type="ECO:0000256" key="5">
    <source>
        <dbReference type="ARBA" id="ARBA00023204"/>
    </source>
</evidence>
<dbReference type="RefSeq" id="WP_211422758.1">
    <property type="nucleotide sequence ID" value="NZ_CP072642.1"/>
</dbReference>
<dbReference type="NCBIfam" id="TIGR00613">
    <property type="entry name" value="reco"/>
    <property type="match status" value="1"/>
</dbReference>
<proteinExistence type="inferred from homology"/>
<feature type="domain" description="DNA replication/recombination mediator RecO N-terminal" evidence="8">
    <location>
        <begin position="8"/>
        <end position="81"/>
    </location>
</feature>
<evidence type="ECO:0000256" key="1">
    <source>
        <dbReference type="ARBA" id="ARBA00007452"/>
    </source>
</evidence>
<dbReference type="HAMAP" id="MF_00201">
    <property type="entry name" value="RecO"/>
    <property type="match status" value="1"/>
</dbReference>
<evidence type="ECO:0000256" key="2">
    <source>
        <dbReference type="ARBA" id="ARBA00021310"/>
    </source>
</evidence>
<dbReference type="SUPFAM" id="SSF57863">
    <property type="entry name" value="ArfGap/RecO-like zinc finger"/>
    <property type="match status" value="1"/>
</dbReference>
<evidence type="ECO:0000259" key="8">
    <source>
        <dbReference type="Pfam" id="PF11967"/>
    </source>
</evidence>
<keyword evidence="4 7" id="KW-0233">DNA recombination</keyword>
<dbReference type="PANTHER" id="PTHR33991">
    <property type="entry name" value="DNA REPAIR PROTEIN RECO"/>
    <property type="match status" value="1"/>
</dbReference>
<accession>A0ABX8B4G8</accession>
<dbReference type="InterPro" id="IPR037278">
    <property type="entry name" value="ARFGAP/RecO"/>
</dbReference>
<comment type="similarity">
    <text evidence="1 7">Belongs to the RecO family.</text>
</comment>
<dbReference type="InterPro" id="IPR022572">
    <property type="entry name" value="DNA_rep/recomb_RecO_N"/>
</dbReference>
<name>A0ABX8B4G8_9BACT</name>
<dbReference type="EMBL" id="CP072642">
    <property type="protein sequence ID" value="QUV94466.1"/>
    <property type="molecule type" value="Genomic_DNA"/>
</dbReference>
<dbReference type="PANTHER" id="PTHR33991:SF1">
    <property type="entry name" value="DNA REPAIR PROTEIN RECO"/>
    <property type="match status" value="1"/>
</dbReference>
<keyword evidence="3 7" id="KW-0227">DNA damage</keyword>
<dbReference type="Gene3D" id="2.40.50.140">
    <property type="entry name" value="Nucleic acid-binding proteins"/>
    <property type="match status" value="1"/>
</dbReference>
<comment type="function">
    <text evidence="7">Involved in DNA repair and RecF pathway recombination.</text>
</comment>